<keyword evidence="2" id="KW-0812">Transmembrane</keyword>
<dbReference type="EMBL" id="GGFL01013569">
    <property type="protein sequence ID" value="MBW77747.1"/>
    <property type="molecule type" value="Transcribed_RNA"/>
</dbReference>
<accession>A0A2M4DJM9</accession>
<evidence type="ECO:0000256" key="2">
    <source>
        <dbReference type="SAM" id="Phobius"/>
    </source>
</evidence>
<feature type="region of interest" description="Disordered" evidence="1">
    <location>
        <begin position="65"/>
        <end position="84"/>
    </location>
</feature>
<sequence>MGERNGSIERLMSFLSLSLSLALSWWGDLSTAPENSNNPFGGSLLIPSTVGIIVAAGRLMVNAPPPPSRKCRRCGRLQQRRRWR</sequence>
<feature type="compositionally biased region" description="Basic residues" evidence="1">
    <location>
        <begin position="69"/>
        <end position="84"/>
    </location>
</feature>
<proteinExistence type="predicted"/>
<evidence type="ECO:0000256" key="1">
    <source>
        <dbReference type="SAM" id="MobiDB-lite"/>
    </source>
</evidence>
<keyword evidence="2" id="KW-1133">Transmembrane helix</keyword>
<organism evidence="3">
    <name type="scientific">Anopheles darlingi</name>
    <name type="common">Mosquito</name>
    <dbReference type="NCBI Taxonomy" id="43151"/>
    <lineage>
        <taxon>Eukaryota</taxon>
        <taxon>Metazoa</taxon>
        <taxon>Ecdysozoa</taxon>
        <taxon>Arthropoda</taxon>
        <taxon>Hexapoda</taxon>
        <taxon>Insecta</taxon>
        <taxon>Pterygota</taxon>
        <taxon>Neoptera</taxon>
        <taxon>Endopterygota</taxon>
        <taxon>Diptera</taxon>
        <taxon>Nematocera</taxon>
        <taxon>Culicoidea</taxon>
        <taxon>Culicidae</taxon>
        <taxon>Anophelinae</taxon>
        <taxon>Anopheles</taxon>
    </lineage>
</organism>
<keyword evidence="2" id="KW-0472">Membrane</keyword>
<evidence type="ECO:0000313" key="3">
    <source>
        <dbReference type="EMBL" id="MBW77747.1"/>
    </source>
</evidence>
<reference evidence="3" key="1">
    <citation type="submission" date="2018-01" db="EMBL/GenBank/DDBJ databases">
        <title>An insight into the sialome of Amazonian anophelines.</title>
        <authorList>
            <person name="Ribeiro J.M."/>
            <person name="Scarpassa V."/>
            <person name="Calvo E."/>
        </authorList>
    </citation>
    <scope>NUCLEOTIDE SEQUENCE</scope>
</reference>
<feature type="transmembrane region" description="Helical" evidence="2">
    <location>
        <begin position="40"/>
        <end position="61"/>
    </location>
</feature>
<name>A0A2M4DJM9_ANODA</name>
<dbReference type="AlphaFoldDB" id="A0A2M4DJM9"/>
<protein>
    <submittedName>
        <fullName evidence="3">Uncharacterized protein</fullName>
    </submittedName>
</protein>